<evidence type="ECO:0000256" key="4">
    <source>
        <dbReference type="SAM" id="MobiDB-lite"/>
    </source>
</evidence>
<comment type="caution">
    <text evidence="6">The sequence shown here is derived from an EMBL/GenBank/DDBJ whole genome shotgun (WGS) entry which is preliminary data.</text>
</comment>
<feature type="signal peptide" evidence="5">
    <location>
        <begin position="1"/>
        <end position="28"/>
    </location>
</feature>
<dbReference type="InterPro" id="IPR019734">
    <property type="entry name" value="TPR_rpt"/>
</dbReference>
<accession>A0ABX0JHY4</accession>
<keyword evidence="2 3" id="KW-0802">TPR repeat</keyword>
<feature type="compositionally biased region" description="Low complexity" evidence="4">
    <location>
        <begin position="48"/>
        <end position="59"/>
    </location>
</feature>
<dbReference type="PANTHER" id="PTHR45586:SF1">
    <property type="entry name" value="LIPOPOLYSACCHARIDE ASSEMBLY PROTEIN B"/>
    <property type="match status" value="1"/>
</dbReference>
<feature type="chain" id="PRO_5045499943" evidence="5">
    <location>
        <begin position="29"/>
        <end position="618"/>
    </location>
</feature>
<keyword evidence="7" id="KW-1185">Reference proteome</keyword>
<evidence type="ECO:0000256" key="1">
    <source>
        <dbReference type="ARBA" id="ARBA00022737"/>
    </source>
</evidence>
<reference evidence="6 7" key="1">
    <citation type="journal article" date="2020" name="Int. J. Syst. Evol. Microbiol.">
        <title>Novel acetic acid bacteria from cider fermentations: Acetobacter conturbans sp. nov. and Acetobacter fallax sp. nov.</title>
        <authorList>
            <person name="Sombolestani A.S."/>
            <person name="Cleenwerck I."/>
            <person name="Cnockaert M."/>
            <person name="Borremans W."/>
            <person name="Wieme A.D."/>
            <person name="De Vuyst L."/>
            <person name="Vandamme P."/>
        </authorList>
    </citation>
    <scope>NUCLEOTIDE SEQUENCE [LARGE SCALE GENOMIC DNA]</scope>
    <source>
        <strain evidence="6 7">LMG 30640</strain>
    </source>
</reference>
<proteinExistence type="predicted"/>
<sequence length="618" mass="65993">MSSRPVLPVLLLTSLLCGPLIPSGQASAGAVFRLAAVTGKTTAGGGTSVTPASAATTAPKLPVSPDPVDAPDFLVGLIAARSDDYATAARAFSSALTRNPHDPEIARQAFTQSALAGDPNAVALAHESVKHPGGRTVLTAFVIGNDAALHGRWEEAASAYRVMPNDALTRILAPLLQAWCLAGEHKGTDAVRLLTEPAVSASPAMPFYLVHAGLIASLSGDTVLAGRLYDDAWHQMPGRDLLLTRARGNWLWQSGRQTEARDLMRQMTSSDTALSIAAPELQAALTTPPVTSAVQGLAHAYLLVAFLMHQQAQHAPEGEGAQQINVASAMMLRMALTLDPQMAISRLMLAEIEQDLGHKDVAATVLSGISPADPLIRVARYRRALLDDALGNTAAARKTLEALAHDEPGQVLPSRALGTLLFEQKDWPGAITAFSHAIEAARAAHTLEWTLLFERAAAWERTGDWAKAEADLQEARKMVPDEPLLLNFLGYGWIQRGMHEKDAITLLERALSLDPDDGAIRDSLGWALIRTGNLKKGSELLEQAAEQTPLDPEVNYHLGVAYWDLGRKSEAIDQWNVALGLKPEPDDLIRLRKALAFAEASPKAGTIPLDDTPATPGK</sequence>
<keyword evidence="5" id="KW-0732">Signal</keyword>
<gene>
    <name evidence="6" type="ORF">GOB93_01705</name>
</gene>
<feature type="repeat" description="TPR" evidence="3">
    <location>
        <begin position="552"/>
        <end position="585"/>
    </location>
</feature>
<dbReference type="PROSITE" id="PS50005">
    <property type="entry name" value="TPR"/>
    <property type="match status" value="1"/>
</dbReference>
<evidence type="ECO:0000256" key="5">
    <source>
        <dbReference type="SAM" id="SignalP"/>
    </source>
</evidence>
<name>A0ABX0JHY4_9PROT</name>
<organism evidence="6 7">
    <name type="scientific">Acetobacter musti</name>
    <dbReference type="NCBI Taxonomy" id="864732"/>
    <lineage>
        <taxon>Bacteria</taxon>
        <taxon>Pseudomonadati</taxon>
        <taxon>Pseudomonadota</taxon>
        <taxon>Alphaproteobacteria</taxon>
        <taxon>Acetobacterales</taxon>
        <taxon>Acetobacteraceae</taxon>
        <taxon>Acetobacter</taxon>
    </lineage>
</organism>
<dbReference type="SUPFAM" id="SSF48452">
    <property type="entry name" value="TPR-like"/>
    <property type="match status" value="3"/>
</dbReference>
<keyword evidence="1" id="KW-0677">Repeat</keyword>
<evidence type="ECO:0000256" key="3">
    <source>
        <dbReference type="PROSITE-ProRule" id="PRU00339"/>
    </source>
</evidence>
<dbReference type="InterPro" id="IPR051012">
    <property type="entry name" value="CellSynth/LPSAsmb/PSIAsmb"/>
</dbReference>
<dbReference type="Gene3D" id="1.25.40.10">
    <property type="entry name" value="Tetratricopeptide repeat domain"/>
    <property type="match status" value="3"/>
</dbReference>
<dbReference type="PANTHER" id="PTHR45586">
    <property type="entry name" value="TPR REPEAT-CONTAINING PROTEIN PA4667"/>
    <property type="match status" value="1"/>
</dbReference>
<dbReference type="EMBL" id="WOTB01000002">
    <property type="protein sequence ID" value="NHN83356.1"/>
    <property type="molecule type" value="Genomic_DNA"/>
</dbReference>
<protein>
    <submittedName>
        <fullName evidence="6">Tetratricopeptide repeat protein</fullName>
    </submittedName>
</protein>
<evidence type="ECO:0000313" key="7">
    <source>
        <dbReference type="Proteomes" id="UP000635278"/>
    </source>
</evidence>
<evidence type="ECO:0000313" key="6">
    <source>
        <dbReference type="EMBL" id="NHN83356.1"/>
    </source>
</evidence>
<evidence type="ECO:0000256" key="2">
    <source>
        <dbReference type="ARBA" id="ARBA00022803"/>
    </source>
</evidence>
<dbReference type="InterPro" id="IPR011990">
    <property type="entry name" value="TPR-like_helical_dom_sf"/>
</dbReference>
<dbReference type="Pfam" id="PF14559">
    <property type="entry name" value="TPR_19"/>
    <property type="match status" value="1"/>
</dbReference>
<dbReference type="Proteomes" id="UP000635278">
    <property type="component" value="Unassembled WGS sequence"/>
</dbReference>
<dbReference type="SMART" id="SM00028">
    <property type="entry name" value="TPR"/>
    <property type="match status" value="6"/>
</dbReference>
<dbReference type="Pfam" id="PF13432">
    <property type="entry name" value="TPR_16"/>
    <property type="match status" value="1"/>
</dbReference>
<dbReference type="RefSeq" id="WP_173581796.1">
    <property type="nucleotide sequence ID" value="NZ_WOTB01000002.1"/>
</dbReference>
<feature type="region of interest" description="Disordered" evidence="4">
    <location>
        <begin position="43"/>
        <end position="63"/>
    </location>
</feature>